<comment type="caution">
    <text evidence="2">The sequence shown here is derived from an EMBL/GenBank/DDBJ whole genome shotgun (WGS) entry which is preliminary data.</text>
</comment>
<keyword evidence="3" id="KW-1185">Reference proteome</keyword>
<evidence type="ECO:0000313" key="2">
    <source>
        <dbReference type="EMBL" id="KAJ6818931.1"/>
    </source>
</evidence>
<evidence type="ECO:0000256" key="1">
    <source>
        <dbReference type="SAM" id="MobiDB-lite"/>
    </source>
</evidence>
<evidence type="ECO:0000313" key="3">
    <source>
        <dbReference type="Proteomes" id="UP001140949"/>
    </source>
</evidence>
<accession>A0AAX6FSF4</accession>
<organism evidence="2 3">
    <name type="scientific">Iris pallida</name>
    <name type="common">Sweet iris</name>
    <dbReference type="NCBI Taxonomy" id="29817"/>
    <lineage>
        <taxon>Eukaryota</taxon>
        <taxon>Viridiplantae</taxon>
        <taxon>Streptophyta</taxon>
        <taxon>Embryophyta</taxon>
        <taxon>Tracheophyta</taxon>
        <taxon>Spermatophyta</taxon>
        <taxon>Magnoliopsida</taxon>
        <taxon>Liliopsida</taxon>
        <taxon>Asparagales</taxon>
        <taxon>Iridaceae</taxon>
        <taxon>Iridoideae</taxon>
        <taxon>Irideae</taxon>
        <taxon>Iris</taxon>
    </lineage>
</organism>
<proteinExistence type="predicted"/>
<dbReference type="Proteomes" id="UP001140949">
    <property type="component" value="Unassembled WGS sequence"/>
</dbReference>
<dbReference type="EMBL" id="JANAVB010026799">
    <property type="protein sequence ID" value="KAJ6818931.1"/>
    <property type="molecule type" value="Genomic_DNA"/>
</dbReference>
<sequence>MASSAATERHHVHGCPRGRHRHRGDLQQCSTTLVQPNRGKYTDSTCTLYFCLTFLCLVLISDTRYTRLSCTLFILVSHCYCGD</sequence>
<gene>
    <name evidence="2" type="ORF">M6B38_404360</name>
</gene>
<feature type="region of interest" description="Disordered" evidence="1">
    <location>
        <begin position="1"/>
        <end position="21"/>
    </location>
</feature>
<reference evidence="2" key="1">
    <citation type="journal article" date="2023" name="GigaByte">
        <title>Genome assembly of the bearded iris, Iris pallida Lam.</title>
        <authorList>
            <person name="Bruccoleri R.E."/>
            <person name="Oakeley E.J."/>
            <person name="Faust A.M.E."/>
            <person name="Altorfer M."/>
            <person name="Dessus-Babus S."/>
            <person name="Burckhardt D."/>
            <person name="Oertli M."/>
            <person name="Naumann U."/>
            <person name="Petersen F."/>
            <person name="Wong J."/>
        </authorList>
    </citation>
    <scope>NUCLEOTIDE SEQUENCE</scope>
    <source>
        <strain evidence="2">GSM-AAB239-AS_SAM_17_03QT</strain>
    </source>
</reference>
<reference evidence="2" key="2">
    <citation type="submission" date="2023-04" db="EMBL/GenBank/DDBJ databases">
        <authorList>
            <person name="Bruccoleri R.E."/>
            <person name="Oakeley E.J."/>
            <person name="Faust A.-M."/>
            <person name="Dessus-Babus S."/>
            <person name="Altorfer M."/>
            <person name="Burckhardt D."/>
            <person name="Oertli M."/>
            <person name="Naumann U."/>
            <person name="Petersen F."/>
            <person name="Wong J."/>
        </authorList>
    </citation>
    <scope>NUCLEOTIDE SEQUENCE</scope>
    <source>
        <strain evidence="2">GSM-AAB239-AS_SAM_17_03QT</strain>
        <tissue evidence="2">Leaf</tissue>
    </source>
</reference>
<protein>
    <submittedName>
        <fullName evidence="2">Uncharacterized protein</fullName>
    </submittedName>
</protein>
<name>A0AAX6FSF4_IRIPA</name>
<feature type="compositionally biased region" description="Basic residues" evidence="1">
    <location>
        <begin position="10"/>
        <end position="21"/>
    </location>
</feature>
<dbReference type="AlphaFoldDB" id="A0AAX6FSF4"/>